<evidence type="ECO:0000256" key="3">
    <source>
        <dbReference type="ARBA" id="ARBA00007880"/>
    </source>
</evidence>
<feature type="domain" description="Alanine racemase C-terminal" evidence="10">
    <location>
        <begin position="252"/>
        <end position="378"/>
    </location>
</feature>
<evidence type="ECO:0000256" key="6">
    <source>
        <dbReference type="ARBA" id="ARBA00023235"/>
    </source>
</evidence>
<dbReference type="GO" id="GO:0005829">
    <property type="term" value="C:cytosol"/>
    <property type="evidence" value="ECO:0007669"/>
    <property type="project" value="TreeGrafter"/>
</dbReference>
<name>A0A8J6YKM6_9PROT</name>
<dbReference type="SMART" id="SM01005">
    <property type="entry name" value="Ala_racemase_C"/>
    <property type="match status" value="1"/>
</dbReference>
<feature type="binding site" evidence="7 9">
    <location>
        <position position="321"/>
    </location>
    <ligand>
        <name>substrate</name>
    </ligand>
</feature>
<reference evidence="11" key="1">
    <citation type="submission" date="2020-10" db="EMBL/GenBank/DDBJ databases">
        <title>Genome sequence of the unusual species of purple photosynthetic bacteria, Phaeovibrio sulfidiphilus DSM 23193, type strain.</title>
        <authorList>
            <person name="Kyndt J.A."/>
            <person name="Meyer T.E."/>
        </authorList>
    </citation>
    <scope>NUCLEOTIDE SEQUENCE</scope>
    <source>
        <strain evidence="11">DSM 23193</strain>
    </source>
</reference>
<dbReference type="AlphaFoldDB" id="A0A8J6YKM6"/>
<feature type="active site" description="Proton acceptor; specific for D-alanine" evidence="7">
    <location>
        <position position="56"/>
    </location>
</feature>
<evidence type="ECO:0000256" key="5">
    <source>
        <dbReference type="ARBA" id="ARBA00022898"/>
    </source>
</evidence>
<dbReference type="InterPro" id="IPR001608">
    <property type="entry name" value="Ala_racemase_N"/>
</dbReference>
<evidence type="ECO:0000256" key="7">
    <source>
        <dbReference type="HAMAP-Rule" id="MF_01201"/>
    </source>
</evidence>
<organism evidence="11 12">
    <name type="scientific">Phaeovibrio sulfidiphilus</name>
    <dbReference type="NCBI Taxonomy" id="1220600"/>
    <lineage>
        <taxon>Bacteria</taxon>
        <taxon>Pseudomonadati</taxon>
        <taxon>Pseudomonadota</taxon>
        <taxon>Alphaproteobacteria</taxon>
        <taxon>Rhodospirillales</taxon>
        <taxon>Rhodospirillaceae</taxon>
        <taxon>Phaeovibrio</taxon>
    </lineage>
</organism>
<dbReference type="GO" id="GO:0030170">
    <property type="term" value="F:pyridoxal phosphate binding"/>
    <property type="evidence" value="ECO:0007669"/>
    <property type="project" value="UniProtKB-UniRule"/>
</dbReference>
<keyword evidence="6 7" id="KW-0413">Isomerase</keyword>
<sequence>METSGAQTVGATTALTIDLDALVGNWCRIRDALGAAPGCSGAPGGAAGTEAAAVVKADAYGCGARTVAPALYRAGCRTFFVANLSEALDLRPVLPRDAALAVLCGPHPGEEGFYRDAGLTPVLNSATQMAFWHAVPFAATWPCFWHIDTGMTRLGLDPDDLPPALPYPDNPPVLMTHLACADEPEHPVNPDQVARFRAALDRIPGGHALRTSVGASGGIVLGGPYHGNLVRPGIVLYGGNPAPGHAAPLSPVVRLQAKILQIRHIDTPKTVGYGATARVEKGARLATVGIGYADGYPRSASNRAVACLGDYRLPVTGRVSMDLVTLDVSHVPEHLTPPGTMVDMIGPDYGIEDLAQAAGLISYEILTGLKPRCPRVYGPIGPGREETA</sequence>
<dbReference type="Gene3D" id="2.40.37.10">
    <property type="entry name" value="Lyase, Ornithine Decarboxylase, Chain A, domain 1"/>
    <property type="match status" value="1"/>
</dbReference>
<comment type="function">
    <text evidence="7">Catalyzes the interconversion of L-alanine and D-alanine. May also act on other amino acids.</text>
</comment>
<dbReference type="PANTHER" id="PTHR30511:SF0">
    <property type="entry name" value="ALANINE RACEMASE, CATABOLIC-RELATED"/>
    <property type="match status" value="1"/>
</dbReference>
<dbReference type="InterPro" id="IPR000821">
    <property type="entry name" value="Ala_racemase"/>
</dbReference>
<keyword evidence="5 7" id="KW-0663">Pyridoxal phosphate</keyword>
<dbReference type="CDD" id="cd00430">
    <property type="entry name" value="PLPDE_III_AR"/>
    <property type="match status" value="1"/>
</dbReference>
<dbReference type="Proteomes" id="UP000631034">
    <property type="component" value="Unassembled WGS sequence"/>
</dbReference>
<feature type="modified residue" description="N6-(pyridoxal phosphate)lysine" evidence="7 8">
    <location>
        <position position="56"/>
    </location>
</feature>
<protein>
    <recommendedName>
        <fullName evidence="4 7">Alanine racemase</fullName>
        <ecNumber evidence="4 7">5.1.1.1</ecNumber>
    </recommendedName>
</protein>
<evidence type="ECO:0000256" key="4">
    <source>
        <dbReference type="ARBA" id="ARBA00013089"/>
    </source>
</evidence>
<comment type="caution">
    <text evidence="11">The sequence shown here is derived from an EMBL/GenBank/DDBJ whole genome shotgun (WGS) entry which is preliminary data.</text>
</comment>
<dbReference type="InterPro" id="IPR009006">
    <property type="entry name" value="Ala_racemase/Decarboxylase_C"/>
</dbReference>
<proteinExistence type="inferred from homology"/>
<feature type="binding site" evidence="7 9">
    <location>
        <position position="153"/>
    </location>
    <ligand>
        <name>substrate</name>
    </ligand>
</feature>
<dbReference type="PROSITE" id="PS00395">
    <property type="entry name" value="ALANINE_RACEMASE"/>
    <property type="match status" value="1"/>
</dbReference>
<dbReference type="SUPFAM" id="SSF50621">
    <property type="entry name" value="Alanine racemase C-terminal domain-like"/>
    <property type="match status" value="1"/>
</dbReference>
<dbReference type="PRINTS" id="PR00992">
    <property type="entry name" value="ALARACEMASE"/>
</dbReference>
<evidence type="ECO:0000256" key="2">
    <source>
        <dbReference type="ARBA" id="ARBA00001933"/>
    </source>
</evidence>
<feature type="active site" description="Proton acceptor; specific for L-alanine" evidence="7">
    <location>
        <position position="273"/>
    </location>
</feature>
<keyword evidence="12" id="KW-1185">Reference proteome</keyword>
<dbReference type="Pfam" id="PF00842">
    <property type="entry name" value="Ala_racemase_C"/>
    <property type="match status" value="1"/>
</dbReference>
<dbReference type="InterPro" id="IPR029066">
    <property type="entry name" value="PLP-binding_barrel"/>
</dbReference>
<dbReference type="GO" id="GO:0008784">
    <property type="term" value="F:alanine racemase activity"/>
    <property type="evidence" value="ECO:0007669"/>
    <property type="project" value="UniProtKB-UniRule"/>
</dbReference>
<dbReference type="SUPFAM" id="SSF51419">
    <property type="entry name" value="PLP-binding barrel"/>
    <property type="match status" value="1"/>
</dbReference>
<comment type="similarity">
    <text evidence="3 7">Belongs to the alanine racemase family.</text>
</comment>
<comment type="pathway">
    <text evidence="7">Amino-acid biosynthesis; D-alanine biosynthesis; D-alanine from L-alanine: step 1/1.</text>
</comment>
<evidence type="ECO:0000259" key="10">
    <source>
        <dbReference type="SMART" id="SM01005"/>
    </source>
</evidence>
<accession>A0A8J6YKM6</accession>
<dbReference type="InterPro" id="IPR011079">
    <property type="entry name" value="Ala_racemase_C"/>
</dbReference>
<evidence type="ECO:0000313" key="12">
    <source>
        <dbReference type="Proteomes" id="UP000631034"/>
    </source>
</evidence>
<dbReference type="NCBIfam" id="TIGR00492">
    <property type="entry name" value="alr"/>
    <property type="match status" value="1"/>
</dbReference>
<dbReference type="InterPro" id="IPR020622">
    <property type="entry name" value="Ala_racemase_pyridoxalP-BS"/>
</dbReference>
<comment type="catalytic activity">
    <reaction evidence="1 7">
        <text>L-alanine = D-alanine</text>
        <dbReference type="Rhea" id="RHEA:20249"/>
        <dbReference type="ChEBI" id="CHEBI:57416"/>
        <dbReference type="ChEBI" id="CHEBI:57972"/>
        <dbReference type="EC" id="5.1.1.1"/>
    </reaction>
</comment>
<evidence type="ECO:0000256" key="8">
    <source>
        <dbReference type="PIRSR" id="PIRSR600821-50"/>
    </source>
</evidence>
<evidence type="ECO:0000313" key="11">
    <source>
        <dbReference type="EMBL" id="MBE1236340.1"/>
    </source>
</evidence>
<dbReference type="Gene3D" id="3.20.20.10">
    <property type="entry name" value="Alanine racemase"/>
    <property type="match status" value="1"/>
</dbReference>
<dbReference type="EC" id="5.1.1.1" evidence="4 7"/>
<dbReference type="UniPathway" id="UPA00042">
    <property type="reaction ID" value="UER00497"/>
</dbReference>
<dbReference type="HAMAP" id="MF_01201">
    <property type="entry name" value="Ala_racemase"/>
    <property type="match status" value="1"/>
</dbReference>
<evidence type="ECO:0000256" key="9">
    <source>
        <dbReference type="PIRSR" id="PIRSR600821-52"/>
    </source>
</evidence>
<evidence type="ECO:0000256" key="1">
    <source>
        <dbReference type="ARBA" id="ARBA00000316"/>
    </source>
</evidence>
<gene>
    <name evidence="11" type="primary">alr</name>
    <name evidence="11" type="ORF">IHV25_01550</name>
</gene>
<dbReference type="Pfam" id="PF01168">
    <property type="entry name" value="Ala_racemase_N"/>
    <property type="match status" value="1"/>
</dbReference>
<dbReference type="RefSeq" id="WP_192533205.1">
    <property type="nucleotide sequence ID" value="NZ_JACZHT010000001.1"/>
</dbReference>
<dbReference type="PANTHER" id="PTHR30511">
    <property type="entry name" value="ALANINE RACEMASE"/>
    <property type="match status" value="1"/>
</dbReference>
<dbReference type="EMBL" id="JACZHT010000001">
    <property type="protein sequence ID" value="MBE1236340.1"/>
    <property type="molecule type" value="Genomic_DNA"/>
</dbReference>
<comment type="cofactor">
    <cofactor evidence="2 7 8">
        <name>pyridoxal 5'-phosphate</name>
        <dbReference type="ChEBI" id="CHEBI:597326"/>
    </cofactor>
</comment>
<dbReference type="GO" id="GO:0030632">
    <property type="term" value="P:D-alanine biosynthetic process"/>
    <property type="evidence" value="ECO:0007669"/>
    <property type="project" value="UniProtKB-UniRule"/>
</dbReference>